<name>A0ACD5HMM1_9PROT</name>
<accession>A0ACD5HMM1</accession>
<protein>
    <submittedName>
        <fullName evidence="1">Homoserine dehydrogenase</fullName>
        <ecNumber evidence="1">1.1.1.3</ecNumber>
    </submittedName>
</protein>
<evidence type="ECO:0000313" key="1">
    <source>
        <dbReference type="EMBL" id="XRI76675.1"/>
    </source>
</evidence>
<dbReference type="EMBL" id="CP127527">
    <property type="protein sequence ID" value="XRI76675.1"/>
    <property type="molecule type" value="Genomic_DNA"/>
</dbReference>
<organism evidence="1 2">
    <name type="scientific">Acidithiobacillus sulfuriphilus</name>
    <dbReference type="NCBI Taxonomy" id="1867749"/>
    <lineage>
        <taxon>Bacteria</taxon>
        <taxon>Pseudomonadati</taxon>
        <taxon>Pseudomonadota</taxon>
        <taxon>Acidithiobacillia</taxon>
        <taxon>Acidithiobacillales</taxon>
        <taxon>Acidithiobacillaceae</taxon>
        <taxon>Acidithiobacillus</taxon>
    </lineage>
</organism>
<sequence>MSRPVMGPVRVGLLGMGTVGGGTVRVLRRNAGEIARRVGREIVIAQAAVRNPARLQGLDLGCLVTSDPFAVVRNPEIDVVVEVMGGIEPARSLILEAIAAGKHVVTANKALLAEHGNVIFAAAQEQGVVVAFEAAVAGGIPIIKAIREGLAGNRIQWLAGIINGTSNYILTQMRAEAKDFPSALAEAQRLGYAEADPGLDIDGGDAAHKLTLLASIAFGIPVDFAHCHVEGIRNLDRVDVVYAEDLGYRIKLLGIAKRRADGVELRVHPTLIPERHLLASVEGPFNAVLVDGDAVGQTLYYGRGAGAEPTASAIVADLVDVARTLTADPSNRVPHLAFQPDCMSALPLLPMAAVESAYYLRIHAHNRPGVLAQVATVLAEHDISIEALVQKEAGAAADVPIVLLLHRCREGDLDAALARIQALPVVTRPVLRLRVEGLGESA</sequence>
<proteinExistence type="predicted"/>
<gene>
    <name evidence="1" type="ORF">EC580_012045</name>
</gene>
<keyword evidence="2" id="KW-1185">Reference proteome</keyword>
<reference evidence="1 2" key="1">
    <citation type="journal article" date="2019" name="Int. J. Syst. Evol. Microbiol.">
        <title>Acidithiobacillus sulfuriphilus sp. nov.: an extremely acidophilic sulfur-oxidizing chemolithotroph isolated from a neutral pH environment.</title>
        <authorList>
            <person name="Falagan C."/>
            <person name="Moya-Beltran A."/>
            <person name="Castro M."/>
            <person name="Quatrini R."/>
            <person name="Johnson D.B."/>
        </authorList>
    </citation>
    <scope>NUCLEOTIDE SEQUENCE [LARGE SCALE GENOMIC DNA]</scope>
    <source>
        <strain evidence="1 2">CJ-2</strain>
    </source>
</reference>
<keyword evidence="1" id="KW-0560">Oxidoreductase</keyword>
<dbReference type="EC" id="1.1.1.3" evidence="1"/>
<evidence type="ECO:0000313" key="2">
    <source>
        <dbReference type="Proteomes" id="UP000271650"/>
    </source>
</evidence>
<dbReference type="Proteomes" id="UP000271650">
    <property type="component" value="Chromosome"/>
</dbReference>